<keyword evidence="2" id="KW-1185">Reference proteome</keyword>
<gene>
    <name evidence="1" type="ORF">SAMN05216227_10119</name>
</gene>
<dbReference type="OrthoDB" id="66828at2"/>
<dbReference type="AlphaFoldDB" id="A0A1H8FHZ3"/>
<accession>A0A1H8FHZ3</accession>
<evidence type="ECO:0000313" key="2">
    <source>
        <dbReference type="Proteomes" id="UP000183002"/>
    </source>
</evidence>
<proteinExistence type="predicted"/>
<organism evidence="1 2">
    <name type="scientific">Pseudorhodobacter antarcticus</name>
    <dbReference type="NCBI Taxonomy" id="1077947"/>
    <lineage>
        <taxon>Bacteria</taxon>
        <taxon>Pseudomonadati</taxon>
        <taxon>Pseudomonadota</taxon>
        <taxon>Alphaproteobacteria</taxon>
        <taxon>Rhodobacterales</taxon>
        <taxon>Paracoccaceae</taxon>
        <taxon>Pseudorhodobacter</taxon>
    </lineage>
</organism>
<dbReference type="EMBL" id="FOCO01000011">
    <property type="protein sequence ID" value="SEN31124.1"/>
    <property type="molecule type" value="Genomic_DNA"/>
</dbReference>
<reference evidence="1 2" key="1">
    <citation type="submission" date="2016-10" db="EMBL/GenBank/DDBJ databases">
        <authorList>
            <person name="de Groot N.N."/>
        </authorList>
    </citation>
    <scope>NUCLEOTIDE SEQUENCE [LARGE SCALE GENOMIC DNA]</scope>
    <source>
        <strain evidence="1 2">CGMCC 1.10836</strain>
    </source>
</reference>
<dbReference type="RefSeq" id="WP_050519592.1">
    <property type="nucleotide sequence ID" value="NZ_FOCO01000011.1"/>
</dbReference>
<protein>
    <submittedName>
        <fullName evidence="1">Uncharacterized protein</fullName>
    </submittedName>
</protein>
<dbReference type="STRING" id="1077947.SAMN05216227_10119"/>
<sequence length="125" mass="14036">MDFELEIGEFYTCEQDGFEPVVIWLGRVDSADDIGGVAAEPVLSLMIRGQGEGSALIEMAPFWQGVVMTSEFLDADAFYVDEATFEDNYHTWRSAYDQGHAFPWTMTPNEVYAQMLDVMEAGDDD</sequence>
<dbReference type="Proteomes" id="UP000183002">
    <property type="component" value="Unassembled WGS sequence"/>
</dbReference>
<evidence type="ECO:0000313" key="1">
    <source>
        <dbReference type="EMBL" id="SEN31124.1"/>
    </source>
</evidence>
<name>A0A1H8FHZ3_9RHOB</name>